<dbReference type="SUPFAM" id="SSF52980">
    <property type="entry name" value="Restriction endonuclease-like"/>
    <property type="match status" value="1"/>
</dbReference>
<dbReference type="CDD" id="cd22325">
    <property type="entry name" value="ERCC1_C-like"/>
    <property type="match status" value="1"/>
</dbReference>
<keyword evidence="5" id="KW-0234">DNA repair</keyword>
<dbReference type="GO" id="GO:0006302">
    <property type="term" value="P:double-strand break repair"/>
    <property type="evidence" value="ECO:0007669"/>
    <property type="project" value="UniProtKB-ARBA"/>
</dbReference>
<dbReference type="InterPro" id="IPR047260">
    <property type="entry name" value="ERCC1-like_central_dom"/>
</dbReference>
<accession>A0A060TB30</accession>
<dbReference type="NCBIfam" id="TIGR00597">
    <property type="entry name" value="rad10"/>
    <property type="match status" value="1"/>
</dbReference>
<evidence type="ECO:0000256" key="3">
    <source>
        <dbReference type="ARBA" id="ARBA00022763"/>
    </source>
</evidence>
<dbReference type="PhylomeDB" id="A0A060TB30"/>
<evidence type="ECO:0000256" key="2">
    <source>
        <dbReference type="ARBA" id="ARBA00008283"/>
    </source>
</evidence>
<dbReference type="Pfam" id="PF03834">
    <property type="entry name" value="Rad10"/>
    <property type="match status" value="1"/>
</dbReference>
<feature type="compositionally biased region" description="Polar residues" evidence="7">
    <location>
        <begin position="33"/>
        <end position="57"/>
    </location>
</feature>
<dbReference type="GO" id="GO:0003697">
    <property type="term" value="F:single-stranded DNA binding"/>
    <property type="evidence" value="ECO:0007669"/>
    <property type="project" value="TreeGrafter"/>
</dbReference>
<evidence type="ECO:0000256" key="1">
    <source>
        <dbReference type="ARBA" id="ARBA00004123"/>
    </source>
</evidence>
<dbReference type="InterPro" id="IPR004579">
    <property type="entry name" value="ERCC1/RAD10/SWI10"/>
</dbReference>
<keyword evidence="6" id="KW-0539">Nucleus</keyword>
<gene>
    <name evidence="9" type="ORF">GNLVRS02_ARAD1D31482g</name>
</gene>
<dbReference type="Gene3D" id="3.40.50.10130">
    <property type="match status" value="1"/>
</dbReference>
<evidence type="ECO:0000256" key="4">
    <source>
        <dbReference type="ARBA" id="ARBA00023125"/>
    </source>
</evidence>
<reference evidence="9" key="1">
    <citation type="submission" date="2014-02" db="EMBL/GenBank/DDBJ databases">
        <authorList>
            <person name="Genoscope - CEA"/>
        </authorList>
    </citation>
    <scope>NUCLEOTIDE SEQUENCE</scope>
    <source>
        <strain evidence="9">LS3</strain>
    </source>
</reference>
<dbReference type="InterPro" id="IPR011335">
    <property type="entry name" value="Restrct_endonuc-II-like"/>
</dbReference>
<dbReference type="GO" id="GO:0070522">
    <property type="term" value="C:ERCC4-ERCC1 complex"/>
    <property type="evidence" value="ECO:0007669"/>
    <property type="project" value="TreeGrafter"/>
</dbReference>
<name>A0A060TB30_BLAAD</name>
<comment type="similarity">
    <text evidence="2">Belongs to the ERCC1/RAD10/SWI10 family.</text>
</comment>
<dbReference type="InterPro" id="IPR010994">
    <property type="entry name" value="RuvA_2-like"/>
</dbReference>
<dbReference type="PANTHER" id="PTHR12749:SF0">
    <property type="entry name" value="DNA EXCISION REPAIR PROTEIN ERCC-1"/>
    <property type="match status" value="1"/>
</dbReference>
<reference evidence="9" key="2">
    <citation type="submission" date="2014-06" db="EMBL/GenBank/DDBJ databases">
        <title>The complete genome of Blastobotrys (Arxula) adeninivorans LS3 - a yeast of biotechnological interest.</title>
        <authorList>
            <person name="Kunze G."/>
            <person name="Gaillardin C."/>
            <person name="Czernicka M."/>
            <person name="Durrens P."/>
            <person name="Martin T."/>
            <person name="Boer E."/>
            <person name="Gabaldon T."/>
            <person name="Cruz J."/>
            <person name="Talla E."/>
            <person name="Marck C."/>
            <person name="Goffeau A."/>
            <person name="Barbe V."/>
            <person name="Baret P."/>
            <person name="Baronian K."/>
            <person name="Beier S."/>
            <person name="Bleykasten C."/>
            <person name="Bode R."/>
            <person name="Casaregola S."/>
            <person name="Despons L."/>
            <person name="Fairhead C."/>
            <person name="Giersberg M."/>
            <person name="Gierski P."/>
            <person name="Hahnel U."/>
            <person name="Hartmann A."/>
            <person name="Jankowska D."/>
            <person name="Jubin C."/>
            <person name="Jung P."/>
            <person name="Lafontaine I."/>
            <person name="Leh-Louis V."/>
            <person name="Lemaire M."/>
            <person name="Marcet-Houben M."/>
            <person name="Mascher M."/>
            <person name="Morel G."/>
            <person name="Richard G.-F."/>
            <person name="Riechen J."/>
            <person name="Sacerdot C."/>
            <person name="Sarkar A."/>
            <person name="Savel G."/>
            <person name="Schacherer J."/>
            <person name="Sherman D."/>
            <person name="Straub M.-L."/>
            <person name="Stein N."/>
            <person name="Thierry A."/>
            <person name="Trautwein-Schult A."/>
            <person name="Westhof E."/>
            <person name="Worch S."/>
            <person name="Dujon B."/>
            <person name="Souciet J.-L."/>
            <person name="Wincker P."/>
            <person name="Scholz U."/>
            <person name="Neuveglise N."/>
        </authorList>
    </citation>
    <scope>NUCLEOTIDE SEQUENCE</scope>
    <source>
        <strain evidence="9">LS3</strain>
    </source>
</reference>
<dbReference type="FunFam" id="3.40.50.10130:FF:000001">
    <property type="entry name" value="DNA excision repair protein ERCC-1"/>
    <property type="match status" value="1"/>
</dbReference>
<comment type="subcellular location">
    <subcellularLocation>
        <location evidence="1">Nucleus</location>
    </subcellularLocation>
</comment>
<feature type="compositionally biased region" description="Basic and acidic residues" evidence="7">
    <location>
        <begin position="20"/>
        <end position="32"/>
    </location>
</feature>
<keyword evidence="4" id="KW-0238">DNA-binding</keyword>
<evidence type="ECO:0000313" key="9">
    <source>
        <dbReference type="EMBL" id="CDP38295.1"/>
    </source>
</evidence>
<proteinExistence type="inferred from homology"/>
<evidence type="ECO:0000259" key="8">
    <source>
        <dbReference type="Pfam" id="PF03834"/>
    </source>
</evidence>
<dbReference type="GO" id="GO:0003684">
    <property type="term" value="F:damaged DNA binding"/>
    <property type="evidence" value="ECO:0007669"/>
    <property type="project" value="InterPro"/>
</dbReference>
<dbReference type="PANTHER" id="PTHR12749">
    <property type="entry name" value="EXCISION REPAIR CROSS-COMPLEMENTING 1 ERCC1"/>
    <property type="match status" value="1"/>
</dbReference>
<protein>
    <submittedName>
        <fullName evidence="9">ARAD1D31482p</fullName>
    </submittedName>
</protein>
<dbReference type="GO" id="GO:0070914">
    <property type="term" value="P:UV-damage excision repair"/>
    <property type="evidence" value="ECO:0007669"/>
    <property type="project" value="TreeGrafter"/>
</dbReference>
<dbReference type="EMBL" id="HG937694">
    <property type="protein sequence ID" value="CDP38295.1"/>
    <property type="molecule type" value="Genomic_DNA"/>
</dbReference>
<dbReference type="GO" id="GO:0000110">
    <property type="term" value="C:nucleotide-excision repair factor 1 complex"/>
    <property type="evidence" value="ECO:0007669"/>
    <property type="project" value="TreeGrafter"/>
</dbReference>
<sequence>MDEQRRQAILQAVQGLKHQAKGDSGSKGEKGNSADNQGTVPNAPVTNEQAQSTPKTESGSKTDSGPEIKTESRPSSRPPSTAPTSRSVHPAPRRYGKRQLVVNGKRQKGNPVLKHIRDIPIEYESITPDFITGATSCVLFLSLDYHLIHPEYIYNRIAKLGKDFELRILMIKLAPDLGETKINDALKELTIHAMFSDFTVVVVWSDEEAARYLTYLKSQENASPTFIQGQTKDDYDSQLQDVVTTVRGVNRNDAMSLVSTCASFKNALAADTTSLSNIVGWGELKAKRFINATTEPFIQNKDYKMERR</sequence>
<feature type="region of interest" description="Disordered" evidence="7">
    <location>
        <begin position="1"/>
        <end position="107"/>
    </location>
</feature>
<evidence type="ECO:0000256" key="7">
    <source>
        <dbReference type="SAM" id="MobiDB-lite"/>
    </source>
</evidence>
<keyword evidence="3" id="KW-0227">DNA damage</keyword>
<feature type="domain" description="ERCC1-like central" evidence="8">
    <location>
        <begin position="104"/>
        <end position="217"/>
    </location>
</feature>
<dbReference type="GO" id="GO:0006312">
    <property type="term" value="P:mitotic recombination"/>
    <property type="evidence" value="ECO:0007669"/>
    <property type="project" value="TreeGrafter"/>
</dbReference>
<dbReference type="AlphaFoldDB" id="A0A060TB30"/>
<feature type="compositionally biased region" description="Basic and acidic residues" evidence="7">
    <location>
        <begin position="58"/>
        <end position="74"/>
    </location>
</feature>
<organism evidence="9">
    <name type="scientific">Blastobotrys adeninivorans</name>
    <name type="common">Yeast</name>
    <name type="synonym">Arxula adeninivorans</name>
    <dbReference type="NCBI Taxonomy" id="409370"/>
    <lineage>
        <taxon>Eukaryota</taxon>
        <taxon>Fungi</taxon>
        <taxon>Dikarya</taxon>
        <taxon>Ascomycota</taxon>
        <taxon>Saccharomycotina</taxon>
        <taxon>Dipodascomycetes</taxon>
        <taxon>Dipodascales</taxon>
        <taxon>Trichomonascaceae</taxon>
        <taxon>Blastobotrys</taxon>
    </lineage>
</organism>
<evidence type="ECO:0000256" key="5">
    <source>
        <dbReference type="ARBA" id="ARBA00023204"/>
    </source>
</evidence>
<evidence type="ECO:0000256" key="6">
    <source>
        <dbReference type="ARBA" id="ARBA00023242"/>
    </source>
</evidence>
<dbReference type="SUPFAM" id="SSF47781">
    <property type="entry name" value="RuvA domain 2-like"/>
    <property type="match status" value="1"/>
</dbReference>
<dbReference type="Gene3D" id="1.10.150.20">
    <property type="entry name" value="5' to 3' exonuclease, C-terminal subdomain"/>
    <property type="match status" value="1"/>
</dbReference>